<evidence type="ECO:0008006" key="3">
    <source>
        <dbReference type="Google" id="ProtNLM"/>
    </source>
</evidence>
<dbReference type="STRING" id="1045773.SAMN05216555_10992"/>
<dbReference type="InterPro" id="IPR011990">
    <property type="entry name" value="TPR-like_helical_dom_sf"/>
</dbReference>
<name>A0A1G8SQC9_9MICC</name>
<keyword evidence="2" id="KW-1185">Reference proteome</keyword>
<evidence type="ECO:0000313" key="2">
    <source>
        <dbReference type="Proteomes" id="UP000182130"/>
    </source>
</evidence>
<reference evidence="2" key="1">
    <citation type="submission" date="2016-10" db="EMBL/GenBank/DDBJ databases">
        <authorList>
            <person name="Varghese N."/>
            <person name="Submissions S."/>
        </authorList>
    </citation>
    <scope>NUCLEOTIDE SEQUENCE [LARGE SCALE GENOMIC DNA]</scope>
    <source>
        <strain evidence="2">CGMCC 1.10783</strain>
    </source>
</reference>
<evidence type="ECO:0000313" key="1">
    <source>
        <dbReference type="EMBL" id="SDJ31432.1"/>
    </source>
</evidence>
<proteinExistence type="predicted"/>
<dbReference type="EMBL" id="FNEI01000009">
    <property type="protein sequence ID" value="SDJ31432.1"/>
    <property type="molecule type" value="Genomic_DNA"/>
</dbReference>
<organism evidence="1 2">
    <name type="scientific">Arthrobacter cupressi</name>
    <dbReference type="NCBI Taxonomy" id="1045773"/>
    <lineage>
        <taxon>Bacteria</taxon>
        <taxon>Bacillati</taxon>
        <taxon>Actinomycetota</taxon>
        <taxon>Actinomycetes</taxon>
        <taxon>Micrococcales</taxon>
        <taxon>Micrococcaceae</taxon>
        <taxon>Arthrobacter</taxon>
    </lineage>
</organism>
<accession>A0A1G8SQC9</accession>
<dbReference type="Proteomes" id="UP000182130">
    <property type="component" value="Unassembled WGS sequence"/>
</dbReference>
<sequence>MVDSESRERLLLNALVAYSDSCTRPSLTPGCPYYRVTEDGPTCGEQCRQIAEEMGFAQRPVVTENIGGLRMTGRSVPREVVARAEEFDARRHFLSDRHHPARKQSASTLLLRLRTACTNTVLGDPPGPDEESASAIWQELSDRKFPIAQAAAGGLNWTLALAAATRSASGRLRALGLLAAPPHSASVQDQWEDFAIKVVSDHEILGKRENIDVSRRRAERIRGTRVNLPSWLRDLGDSVSVIEGLLKDPLLAFIFGPTFVPRLSQWFGRLLGEGRIIRLDKVPDERVFSSLPAQDYVDEAGLWLWTRLTETNLDVWSLSSLLSEWEWVAREKDHGIPRNVLSLRTIDHDRLTSACLDALNESRSFTQTAGFDAHEFVSEAIKHLRQGDARKAADLFAGLSQLRPADAAVWNNLGFCQLAFDPSAALASLSKAAMFSIGNDQIRLANQVFALHLLRRDSDALELAKAALGAPTDSDAATMWSPGHSDMPEVLVSVTDLSAYIRDLEEHIIQHRCA</sequence>
<dbReference type="AlphaFoldDB" id="A0A1G8SQC9"/>
<gene>
    <name evidence="1" type="ORF">SAMN05216555_10992</name>
</gene>
<dbReference type="Gene3D" id="1.25.40.10">
    <property type="entry name" value="Tetratricopeptide repeat domain"/>
    <property type="match status" value="1"/>
</dbReference>
<dbReference type="SUPFAM" id="SSF48452">
    <property type="entry name" value="TPR-like"/>
    <property type="match status" value="1"/>
</dbReference>
<protein>
    <recommendedName>
        <fullName evidence="3">Tetratricopeptide repeat-containing protein</fullName>
    </recommendedName>
</protein>